<accession>A0A0A2F2K2</accession>
<name>A0A0A2F2K2_9PORP</name>
<feature type="chain" id="PRO_5001987260" evidence="1">
    <location>
        <begin position="21"/>
        <end position="181"/>
    </location>
</feature>
<dbReference type="Proteomes" id="UP000030130">
    <property type="component" value="Unassembled WGS sequence"/>
</dbReference>
<dbReference type="RefSeq" id="WP_039421262.1">
    <property type="nucleotide sequence ID" value="NZ_JRAI01000059.1"/>
</dbReference>
<proteinExistence type="predicted"/>
<dbReference type="AlphaFoldDB" id="A0A0A2F2K2"/>
<feature type="signal peptide" evidence="1">
    <location>
        <begin position="1"/>
        <end position="20"/>
    </location>
</feature>
<protein>
    <submittedName>
        <fullName evidence="2">Uncharacterized protein</fullName>
    </submittedName>
</protein>
<evidence type="ECO:0000256" key="1">
    <source>
        <dbReference type="SAM" id="SignalP"/>
    </source>
</evidence>
<gene>
    <name evidence="2" type="ORF">HR08_06650</name>
</gene>
<dbReference type="EMBL" id="JRAI01000059">
    <property type="protein sequence ID" value="KGN85251.1"/>
    <property type="molecule type" value="Genomic_DNA"/>
</dbReference>
<comment type="caution">
    <text evidence="2">The sequence shown here is derived from an EMBL/GenBank/DDBJ whole genome shotgun (WGS) entry which is preliminary data.</text>
</comment>
<keyword evidence="1" id="KW-0732">Signal</keyword>
<organism evidence="2 3">
    <name type="scientific">Porphyromonas gulae</name>
    <dbReference type="NCBI Taxonomy" id="111105"/>
    <lineage>
        <taxon>Bacteria</taxon>
        <taxon>Pseudomonadati</taxon>
        <taxon>Bacteroidota</taxon>
        <taxon>Bacteroidia</taxon>
        <taxon>Bacteroidales</taxon>
        <taxon>Porphyromonadaceae</taxon>
        <taxon>Porphyromonas</taxon>
    </lineage>
</organism>
<sequence length="181" mass="19967">MKLRLLAVMAIMAATSASLSAQKTDVDKFTKTVTTTSDVLRLGYITATIEDNLSAKEGTSGLFFTYNITDPNFFMINANSHFYLLFADGESVELTNVSFAVARKKSLFSAWRLSARVQIPLEVVEKMAKIPITAVRADVSDDAVNGRSIECNIPEKQAIKNQKAAERFVLYIDANPVESFL</sequence>
<evidence type="ECO:0000313" key="2">
    <source>
        <dbReference type="EMBL" id="KGN85251.1"/>
    </source>
</evidence>
<evidence type="ECO:0000313" key="3">
    <source>
        <dbReference type="Proteomes" id="UP000030130"/>
    </source>
</evidence>
<reference evidence="2 3" key="1">
    <citation type="submission" date="2014-08" db="EMBL/GenBank/DDBJ databases">
        <title>Porphyromonas gulae strain:COT-052_OH1451 Genome sequencing.</title>
        <authorList>
            <person name="Wallis C."/>
            <person name="Deusch O."/>
            <person name="O'Flynn C."/>
            <person name="Davis I."/>
            <person name="Jospin G."/>
            <person name="Darling A.E."/>
            <person name="Coil D.A."/>
            <person name="Alexiev A."/>
            <person name="Horsfall A."/>
            <person name="Kirkwood N."/>
            <person name="Harris S."/>
            <person name="Eisen J.A."/>
        </authorList>
    </citation>
    <scope>NUCLEOTIDE SEQUENCE [LARGE SCALE GENOMIC DNA]</scope>
    <source>
        <strain evidence="3">COT-052 OH1451</strain>
    </source>
</reference>